<dbReference type="InterPro" id="IPR038765">
    <property type="entry name" value="Papain-like_cys_pep_sf"/>
</dbReference>
<organism evidence="1 2">
    <name type="scientific">Phenylobacterium montanum</name>
    <dbReference type="NCBI Taxonomy" id="2823693"/>
    <lineage>
        <taxon>Bacteria</taxon>
        <taxon>Pseudomonadati</taxon>
        <taxon>Pseudomonadota</taxon>
        <taxon>Alphaproteobacteria</taxon>
        <taxon>Caulobacterales</taxon>
        <taxon>Caulobacteraceae</taxon>
        <taxon>Phenylobacterium</taxon>
    </lineage>
</organism>
<evidence type="ECO:0000313" key="2">
    <source>
        <dbReference type="Proteomes" id="UP000676409"/>
    </source>
</evidence>
<dbReference type="Proteomes" id="UP000676409">
    <property type="component" value="Chromosome"/>
</dbReference>
<keyword evidence="2" id="KW-1185">Reference proteome</keyword>
<dbReference type="Gene3D" id="3.90.1720.10">
    <property type="entry name" value="endopeptidase domain like (from Nostoc punctiforme)"/>
    <property type="match status" value="1"/>
</dbReference>
<evidence type="ECO:0008006" key="3">
    <source>
        <dbReference type="Google" id="ProtNLM"/>
    </source>
</evidence>
<gene>
    <name evidence="1" type="ORF">KCG34_15675</name>
</gene>
<sequence>MAIDEDVLRTLKPEPLSAIARRVRDGDILLCSGNDPFSRLIGWATRSPWTHVALAYRWAPLHRIMVFESVQRLGVRTVTLERFISQSSTGQKPYPGKIILARHEDYAGASGDAAMRRLADFAVDRFGDPFAPIEILKIAARIAFGRTGRVTPKFLQPQNEFICSEYAARCYEAIGVEIPWDQRGFIAPADFANDPKTKALAQFQTR</sequence>
<dbReference type="RefSeq" id="WP_211936577.1">
    <property type="nucleotide sequence ID" value="NZ_CP073078.1"/>
</dbReference>
<proteinExistence type="predicted"/>
<evidence type="ECO:0000313" key="1">
    <source>
        <dbReference type="EMBL" id="QUD86525.1"/>
    </source>
</evidence>
<dbReference type="AlphaFoldDB" id="A0A975FW74"/>
<accession>A0A975FW74</accession>
<protein>
    <recommendedName>
        <fullName evidence="3">Permuted papain-like amidase YaeF/Yiix C92 family enzyme</fullName>
    </recommendedName>
</protein>
<reference evidence="1" key="1">
    <citation type="submission" date="2021-04" db="EMBL/GenBank/DDBJ databases">
        <title>The complete genome sequence of Caulobacter sp. S6.</title>
        <authorList>
            <person name="Tang Y."/>
            <person name="Ouyang W."/>
            <person name="Liu Q."/>
            <person name="Huang B."/>
            <person name="Guo Z."/>
            <person name="Lei P."/>
        </authorList>
    </citation>
    <scope>NUCLEOTIDE SEQUENCE</scope>
    <source>
        <strain evidence="1">S6</strain>
    </source>
</reference>
<dbReference type="EMBL" id="CP073078">
    <property type="protein sequence ID" value="QUD86525.1"/>
    <property type="molecule type" value="Genomic_DNA"/>
</dbReference>
<name>A0A975FW74_9CAUL</name>
<dbReference type="SUPFAM" id="SSF54001">
    <property type="entry name" value="Cysteine proteinases"/>
    <property type="match status" value="1"/>
</dbReference>
<dbReference type="KEGG" id="caul:KCG34_15675"/>